<reference evidence="7" key="1">
    <citation type="journal article" date="2020" name="mSystems">
        <title>Genome- and Community-Level Interaction Insights into Carbon Utilization and Element Cycling Functions of Hydrothermarchaeota in Hydrothermal Sediment.</title>
        <authorList>
            <person name="Zhou Z."/>
            <person name="Liu Y."/>
            <person name="Xu W."/>
            <person name="Pan J."/>
            <person name="Luo Z.H."/>
            <person name="Li M."/>
        </authorList>
    </citation>
    <scope>NUCLEOTIDE SEQUENCE [LARGE SCALE GENOMIC DNA]</scope>
    <source>
        <strain evidence="7">HyVt-527</strain>
    </source>
</reference>
<name>A0A7V5PLZ9_CALAY</name>
<feature type="transmembrane region" description="Helical" evidence="6">
    <location>
        <begin position="166"/>
        <end position="185"/>
    </location>
</feature>
<feature type="transmembrane region" description="Helical" evidence="6">
    <location>
        <begin position="206"/>
        <end position="229"/>
    </location>
</feature>
<evidence type="ECO:0000256" key="5">
    <source>
        <dbReference type="ARBA" id="ARBA00023136"/>
    </source>
</evidence>
<keyword evidence="3 6" id="KW-0812">Transmembrane</keyword>
<sequence length="234" mass="25626">MNQDPYYQETLAVARENALVRAVYNWMMIGLLVSGLTAYFSSNSPFILNLVFGNSFVLILLVIAELGMVFAISGGAKNMTASTATTMFLLFSFINGLTLAVIFLAYTYQSIAATFMVTGVTFGATSLYGYVTKRDLASLGGYLFMALIGLIVASIVNIFLHSTMLGWIVTYAGILIFVGLTAYDTQKIKRLGETITPADGERYGRLAIVGALMLYLDFINLFLLLLRIFGGRRN</sequence>
<feature type="transmembrane region" description="Helical" evidence="6">
    <location>
        <begin position="111"/>
        <end position="130"/>
    </location>
</feature>
<comment type="caution">
    <text evidence="7">The sequence shown here is derived from an EMBL/GenBank/DDBJ whole genome shotgun (WGS) entry which is preliminary data.</text>
</comment>
<dbReference type="EMBL" id="DROD01000002">
    <property type="protein sequence ID" value="HHJ51551.1"/>
    <property type="molecule type" value="Genomic_DNA"/>
</dbReference>
<comment type="similarity">
    <text evidence="2 6">Belongs to the BI1 family.</text>
</comment>
<accession>A0A7V5PLZ9</accession>
<feature type="transmembrane region" description="Helical" evidence="6">
    <location>
        <begin position="46"/>
        <end position="72"/>
    </location>
</feature>
<evidence type="ECO:0000256" key="1">
    <source>
        <dbReference type="ARBA" id="ARBA00004141"/>
    </source>
</evidence>
<organism evidence="7">
    <name type="scientific">Caldithrix abyssi</name>
    <dbReference type="NCBI Taxonomy" id="187145"/>
    <lineage>
        <taxon>Bacteria</taxon>
        <taxon>Pseudomonadati</taxon>
        <taxon>Calditrichota</taxon>
        <taxon>Calditrichia</taxon>
        <taxon>Calditrichales</taxon>
        <taxon>Calditrichaceae</taxon>
        <taxon>Caldithrix</taxon>
    </lineage>
</organism>
<dbReference type="GO" id="GO:0005886">
    <property type="term" value="C:plasma membrane"/>
    <property type="evidence" value="ECO:0007669"/>
    <property type="project" value="TreeGrafter"/>
</dbReference>
<comment type="subcellular location">
    <subcellularLocation>
        <location evidence="1">Membrane</location>
        <topology evidence="1">Multi-pass membrane protein</topology>
    </subcellularLocation>
</comment>
<evidence type="ECO:0000256" key="6">
    <source>
        <dbReference type="RuleBase" id="RU004379"/>
    </source>
</evidence>
<evidence type="ECO:0000313" key="7">
    <source>
        <dbReference type="EMBL" id="HHJ51551.1"/>
    </source>
</evidence>
<evidence type="ECO:0000256" key="4">
    <source>
        <dbReference type="ARBA" id="ARBA00022989"/>
    </source>
</evidence>
<feature type="transmembrane region" description="Helical" evidence="6">
    <location>
        <begin position="142"/>
        <end position="160"/>
    </location>
</feature>
<dbReference type="Pfam" id="PF01027">
    <property type="entry name" value="Bax1-I"/>
    <property type="match status" value="1"/>
</dbReference>
<feature type="transmembrane region" description="Helical" evidence="6">
    <location>
        <begin position="84"/>
        <end position="105"/>
    </location>
</feature>
<dbReference type="CDD" id="cd10432">
    <property type="entry name" value="BI-1-like_bacterial"/>
    <property type="match status" value="1"/>
</dbReference>
<keyword evidence="4 6" id="KW-1133">Transmembrane helix</keyword>
<evidence type="ECO:0000256" key="3">
    <source>
        <dbReference type="ARBA" id="ARBA00022692"/>
    </source>
</evidence>
<protein>
    <submittedName>
        <fullName evidence="7">Bax inhibitor-1/YccA family protein</fullName>
    </submittedName>
</protein>
<feature type="transmembrane region" description="Helical" evidence="6">
    <location>
        <begin position="23"/>
        <end position="40"/>
    </location>
</feature>
<keyword evidence="5 6" id="KW-0472">Membrane</keyword>
<evidence type="ECO:0000256" key="2">
    <source>
        <dbReference type="ARBA" id="ARBA00010350"/>
    </source>
</evidence>
<proteinExistence type="inferred from homology"/>
<dbReference type="PANTHER" id="PTHR23291:SF50">
    <property type="entry name" value="PROTEIN LIFEGUARD 4"/>
    <property type="match status" value="1"/>
</dbReference>
<dbReference type="InterPro" id="IPR006214">
    <property type="entry name" value="Bax_inhibitor_1-related"/>
</dbReference>
<gene>
    <name evidence="7" type="ORF">ENJ89_00025</name>
</gene>
<dbReference type="Proteomes" id="UP000886124">
    <property type="component" value="Unassembled WGS sequence"/>
</dbReference>
<dbReference type="AlphaFoldDB" id="A0A7V5PLZ9"/>
<dbReference type="PANTHER" id="PTHR23291">
    <property type="entry name" value="BAX INHIBITOR-RELATED"/>
    <property type="match status" value="1"/>
</dbReference>